<dbReference type="Gene3D" id="3.80.10.10">
    <property type="entry name" value="Ribonuclease Inhibitor"/>
    <property type="match status" value="1"/>
</dbReference>
<feature type="compositionally biased region" description="Basic and acidic residues" evidence="3">
    <location>
        <begin position="539"/>
        <end position="557"/>
    </location>
</feature>
<feature type="compositionally biased region" description="Basic and acidic residues" evidence="3">
    <location>
        <begin position="577"/>
        <end position="588"/>
    </location>
</feature>
<dbReference type="PROSITE" id="PS51450">
    <property type="entry name" value="LRR"/>
    <property type="match status" value="3"/>
</dbReference>
<proteinExistence type="predicted"/>
<feature type="region of interest" description="Disordered" evidence="3">
    <location>
        <begin position="445"/>
        <end position="494"/>
    </location>
</feature>
<dbReference type="InterPro" id="IPR001611">
    <property type="entry name" value="Leu-rich_rpt"/>
</dbReference>
<sequence>MTAAATASGAFTEQLRALCLMNFPGGLGSWNKTRFELMKIEYLKETYWEDEKSAAGEENPDALKELLASNYSPWALEEIWSPDVHHLREASVDAPQLISEAFIFSQFKSLRIVDKQVEEVDHNLLKFLNLEELILSANKIRTINSANLPRKLKVLELCANEIDSLSGLCCKPPNKIQHLGLGYNRLFCPSESKYLTGHYWPNLLSLDLSFNNLTDLRCIISKIITLEHLRILVLQGNPLALLPWYHGFTINNLPKLSVLDDVVISADGRLQYKGLSEREDLMRDAAHVFVNIGRLKGLPHPLLPSEQEDVLEYPVTTYNYYVTYNFVCELDDRDMENTKVATENTAKSPVQFVSAVEDHPKPPEDNSETKAIEFVAMNPLLKQAQLDSSVSSYSTAVKSWEEVIDNNYRQEHVLGDLLGLKAFLLHGTTVAVIEEKTLYWPAKEVSVEGGKPQSAKKDGKAKEHEKQKEKGSQSAKDRKASGKQKKKKVNLSELRPDAPIRRILGSLRLQMEKLVGGEQTVDTVCDFGVLATTPIVETAKNKQEGKKSKDKKSKSGRDSSTSQKTTASSKGKGKGKKTTDDIASEDHPPPPPVPLTLEVQVQLLRWTSFSEALKHDASPT</sequence>
<name>A0AAV7LZU3_PLEWA</name>
<feature type="region of interest" description="Disordered" evidence="3">
    <location>
        <begin position="539"/>
        <end position="598"/>
    </location>
</feature>
<organism evidence="4 5">
    <name type="scientific">Pleurodeles waltl</name>
    <name type="common">Iberian ribbed newt</name>
    <dbReference type="NCBI Taxonomy" id="8319"/>
    <lineage>
        <taxon>Eukaryota</taxon>
        <taxon>Metazoa</taxon>
        <taxon>Chordata</taxon>
        <taxon>Craniata</taxon>
        <taxon>Vertebrata</taxon>
        <taxon>Euteleostomi</taxon>
        <taxon>Amphibia</taxon>
        <taxon>Batrachia</taxon>
        <taxon>Caudata</taxon>
        <taxon>Salamandroidea</taxon>
        <taxon>Salamandridae</taxon>
        <taxon>Pleurodelinae</taxon>
        <taxon>Pleurodeles</taxon>
    </lineage>
</organism>
<feature type="compositionally biased region" description="Basic and acidic residues" evidence="3">
    <location>
        <begin position="455"/>
        <end position="480"/>
    </location>
</feature>
<evidence type="ECO:0000313" key="4">
    <source>
        <dbReference type="EMBL" id="KAJ1093185.1"/>
    </source>
</evidence>
<dbReference type="AlphaFoldDB" id="A0AAV7LZU3"/>
<evidence type="ECO:0000256" key="3">
    <source>
        <dbReference type="SAM" id="MobiDB-lite"/>
    </source>
</evidence>
<keyword evidence="5" id="KW-1185">Reference proteome</keyword>
<dbReference type="SUPFAM" id="SSF52058">
    <property type="entry name" value="L domain-like"/>
    <property type="match status" value="1"/>
</dbReference>
<comment type="caution">
    <text evidence="4">The sequence shown here is derived from an EMBL/GenBank/DDBJ whole genome shotgun (WGS) entry which is preliminary data.</text>
</comment>
<dbReference type="EMBL" id="JANPWB010000015">
    <property type="protein sequence ID" value="KAJ1093185.1"/>
    <property type="molecule type" value="Genomic_DNA"/>
</dbReference>
<keyword evidence="1" id="KW-0433">Leucine-rich repeat</keyword>
<dbReference type="PANTHER" id="PTHR15454:SF19">
    <property type="entry name" value="LEUCINE-RICH REPEAT-CONTAINING PROTEIN 51"/>
    <property type="match status" value="1"/>
</dbReference>
<reference evidence="4" key="1">
    <citation type="journal article" date="2022" name="bioRxiv">
        <title>Sequencing and chromosome-scale assembly of the giantPleurodeles waltlgenome.</title>
        <authorList>
            <person name="Brown T."/>
            <person name="Elewa A."/>
            <person name="Iarovenko S."/>
            <person name="Subramanian E."/>
            <person name="Araus A.J."/>
            <person name="Petzold A."/>
            <person name="Susuki M."/>
            <person name="Suzuki K.-i.T."/>
            <person name="Hayashi T."/>
            <person name="Toyoda A."/>
            <person name="Oliveira C."/>
            <person name="Osipova E."/>
            <person name="Leigh N.D."/>
            <person name="Simon A."/>
            <person name="Yun M.H."/>
        </authorList>
    </citation>
    <scope>NUCLEOTIDE SEQUENCE</scope>
    <source>
        <strain evidence="4">20211129_DDA</strain>
        <tissue evidence="4">Liver</tissue>
    </source>
</reference>
<dbReference type="GO" id="GO:0005737">
    <property type="term" value="C:cytoplasm"/>
    <property type="evidence" value="ECO:0007669"/>
    <property type="project" value="TreeGrafter"/>
</dbReference>
<dbReference type="InterPro" id="IPR032675">
    <property type="entry name" value="LRR_dom_sf"/>
</dbReference>
<gene>
    <name evidence="4" type="ORF">NDU88_006292</name>
</gene>
<dbReference type="Proteomes" id="UP001066276">
    <property type="component" value="Chromosome 11"/>
</dbReference>
<evidence type="ECO:0000256" key="2">
    <source>
        <dbReference type="ARBA" id="ARBA00022737"/>
    </source>
</evidence>
<keyword evidence="2" id="KW-0677">Repeat</keyword>
<evidence type="ECO:0000256" key="1">
    <source>
        <dbReference type="ARBA" id="ARBA00022614"/>
    </source>
</evidence>
<evidence type="ECO:0000313" key="5">
    <source>
        <dbReference type="Proteomes" id="UP001066276"/>
    </source>
</evidence>
<protein>
    <recommendedName>
        <fullName evidence="6">Leucine-rich repeat-containing protein 43</fullName>
    </recommendedName>
</protein>
<accession>A0AAV7LZU3</accession>
<evidence type="ECO:0008006" key="6">
    <source>
        <dbReference type="Google" id="ProtNLM"/>
    </source>
</evidence>
<feature type="compositionally biased region" description="Low complexity" evidence="3">
    <location>
        <begin position="558"/>
        <end position="570"/>
    </location>
</feature>
<dbReference type="PANTHER" id="PTHR15454">
    <property type="entry name" value="NISCHARIN RELATED"/>
    <property type="match status" value="1"/>
</dbReference>